<comment type="similarity">
    <text evidence="2 8">Belongs to the 4-toluene sulfonate uptake permease (TSUP) (TC 2.A.102) family.</text>
</comment>
<feature type="transmembrane region" description="Helical" evidence="8">
    <location>
        <begin position="241"/>
        <end position="261"/>
    </location>
</feature>
<feature type="transmembrane region" description="Helical" evidence="8">
    <location>
        <begin position="86"/>
        <end position="104"/>
    </location>
</feature>
<dbReference type="OrthoDB" id="554695at2"/>
<comment type="subcellular location">
    <subcellularLocation>
        <location evidence="1 8">Cell membrane</location>
        <topology evidence="1 8">Multi-pass membrane protein</topology>
    </subcellularLocation>
</comment>
<feature type="transmembrane region" description="Helical" evidence="8">
    <location>
        <begin position="215"/>
        <end position="235"/>
    </location>
</feature>
<feature type="transmembrane region" description="Helical" evidence="8">
    <location>
        <begin position="150"/>
        <end position="181"/>
    </location>
</feature>
<organism evidence="9 10">
    <name type="scientific">Salinivirga cyanobacteriivorans</name>
    <dbReference type="NCBI Taxonomy" id="1307839"/>
    <lineage>
        <taxon>Bacteria</taxon>
        <taxon>Pseudomonadati</taxon>
        <taxon>Bacteroidota</taxon>
        <taxon>Bacteroidia</taxon>
        <taxon>Bacteroidales</taxon>
        <taxon>Salinivirgaceae</taxon>
        <taxon>Salinivirga</taxon>
    </lineage>
</organism>
<feature type="transmembrane region" description="Helical" evidence="8">
    <location>
        <begin position="12"/>
        <end position="34"/>
    </location>
</feature>
<protein>
    <recommendedName>
        <fullName evidence="8">Probable membrane transporter protein</fullName>
    </recommendedName>
</protein>
<keyword evidence="10" id="KW-1185">Reference proteome</keyword>
<evidence type="ECO:0000256" key="8">
    <source>
        <dbReference type="RuleBase" id="RU363041"/>
    </source>
</evidence>
<dbReference type="EMBL" id="CP013118">
    <property type="protein sequence ID" value="ALO13992.1"/>
    <property type="molecule type" value="Genomic_DNA"/>
</dbReference>
<gene>
    <name evidence="9" type="ORF">L21SP5_00313</name>
</gene>
<evidence type="ECO:0000313" key="9">
    <source>
        <dbReference type="EMBL" id="ALO13992.1"/>
    </source>
</evidence>
<dbReference type="AlphaFoldDB" id="A0A0S2HVC9"/>
<evidence type="ECO:0000256" key="3">
    <source>
        <dbReference type="ARBA" id="ARBA00022448"/>
    </source>
</evidence>
<dbReference type="PANTHER" id="PTHR30269">
    <property type="entry name" value="TRANSMEMBRANE PROTEIN YFCA"/>
    <property type="match status" value="1"/>
</dbReference>
<dbReference type="STRING" id="1307839.L21SP5_00313"/>
<evidence type="ECO:0000256" key="6">
    <source>
        <dbReference type="ARBA" id="ARBA00022989"/>
    </source>
</evidence>
<dbReference type="RefSeq" id="WP_057951584.1">
    <property type="nucleotide sequence ID" value="NZ_CP013118.1"/>
</dbReference>
<keyword evidence="4 8" id="KW-1003">Cell membrane</keyword>
<feature type="transmembrane region" description="Helical" evidence="8">
    <location>
        <begin position="110"/>
        <end position="129"/>
    </location>
</feature>
<accession>A0A0S2HVC9</accession>
<dbReference type="Pfam" id="PF01925">
    <property type="entry name" value="TauE"/>
    <property type="match status" value="1"/>
</dbReference>
<evidence type="ECO:0000256" key="4">
    <source>
        <dbReference type="ARBA" id="ARBA00022475"/>
    </source>
</evidence>
<dbReference type="Proteomes" id="UP000064893">
    <property type="component" value="Chromosome"/>
</dbReference>
<dbReference type="GO" id="GO:0005886">
    <property type="term" value="C:plasma membrane"/>
    <property type="evidence" value="ECO:0007669"/>
    <property type="project" value="UniProtKB-SubCell"/>
</dbReference>
<evidence type="ECO:0000313" key="10">
    <source>
        <dbReference type="Proteomes" id="UP000064893"/>
    </source>
</evidence>
<dbReference type="KEGG" id="blq:L21SP5_00313"/>
<reference evidence="9 10" key="1">
    <citation type="submission" date="2015-11" db="EMBL/GenBank/DDBJ databases">
        <title>Description and complete genome sequence of a novel strain predominating in hypersaline microbial mats and representing a new family of the Bacteriodetes phylum.</title>
        <authorList>
            <person name="Spring S."/>
            <person name="Bunk B."/>
            <person name="Sproer C."/>
            <person name="Klenk H.-P."/>
        </authorList>
    </citation>
    <scope>NUCLEOTIDE SEQUENCE [LARGE SCALE GENOMIC DNA]</scope>
    <source>
        <strain evidence="9 10">L21-Spi-D4</strain>
    </source>
</reference>
<keyword evidence="5 8" id="KW-0812">Transmembrane</keyword>
<name>A0A0S2HVC9_9BACT</name>
<keyword evidence="7 8" id="KW-0472">Membrane</keyword>
<evidence type="ECO:0000256" key="2">
    <source>
        <dbReference type="ARBA" id="ARBA00009142"/>
    </source>
</evidence>
<keyword evidence="3" id="KW-0813">Transport</keyword>
<keyword evidence="6 8" id="KW-1133">Transmembrane helix</keyword>
<dbReference type="InterPro" id="IPR002781">
    <property type="entry name" value="TM_pro_TauE-like"/>
</dbReference>
<evidence type="ECO:0000256" key="7">
    <source>
        <dbReference type="ARBA" id="ARBA00023136"/>
    </source>
</evidence>
<dbReference type="PANTHER" id="PTHR30269:SF0">
    <property type="entry name" value="MEMBRANE TRANSPORTER PROTEIN YFCA-RELATED"/>
    <property type="match status" value="1"/>
</dbReference>
<evidence type="ECO:0000256" key="1">
    <source>
        <dbReference type="ARBA" id="ARBA00004651"/>
    </source>
</evidence>
<feature type="transmembrane region" description="Helical" evidence="8">
    <location>
        <begin position="187"/>
        <end position="208"/>
    </location>
</feature>
<proteinExistence type="inferred from homology"/>
<dbReference type="InterPro" id="IPR052017">
    <property type="entry name" value="TSUP"/>
</dbReference>
<sequence>MIAEYFTSLDPWSWQAISMLIGAGFLVGVINTIAGSGTVITYSLFMLMGLPANMANGTVRIGVIMQTLAATLTFKKAKILELRKGFFISLPIVVGSVVGAQIAVSIPHDIFEKVLAVVLIFMVVFIFFDPSKWIHGQQILNNKRLGWWQYLLFFLTGVYGGFIHIGVGIFLLTALVLAAGYDLVRANAIKIMAVFLYAPFALAVFIINGEVNYHLGLIAAIGNLIGGITASKLAIKKGAGFIRWFLIVIIVLFAMKLLNIFELS</sequence>
<evidence type="ECO:0000256" key="5">
    <source>
        <dbReference type="ARBA" id="ARBA00022692"/>
    </source>
</evidence>